<geneLocation type="plasmid" evidence="3">
    <name>pJTPS1</name>
</geneLocation>
<reference evidence="3" key="1">
    <citation type="submission" date="1998-06" db="EMBL/GenBank/DDBJ databases">
        <title>Structural analysis of putative hypovirulent plasmid, pJTPS1, found in a spontaneous avirulent mutant of Rastonia solanacearum.</title>
        <authorList>
            <person name="Shimizu R."/>
            <person name="Akaishi K."/>
            <person name="Negishi H."/>
            <person name="Tanaka H."/>
            <person name="Ichinose Y."/>
            <person name="Shiraishi T."/>
            <person name="Yamada T."/>
        </authorList>
    </citation>
    <scope>NUCLEOTIDE SEQUENCE</scope>
    <source>
        <strain evidence="3">M4S</strain>
        <plasmid evidence="3">pJTPS1</plasmid>
    </source>
</reference>
<feature type="region of interest" description="Disordered" evidence="1">
    <location>
        <begin position="75"/>
        <end position="98"/>
    </location>
</feature>
<sequence length="98" mass="10333">MYLNVAMPITMISARPASVAVSAFESDMAVATSVGTAAIAEPASATVPAATAAALLLMLLNMVFSLRWRLRKAPGRSTPRARERITPSWARPRHAAAA</sequence>
<keyword evidence="2" id="KW-0812">Transmembrane</keyword>
<evidence type="ECO:0000256" key="1">
    <source>
        <dbReference type="SAM" id="MobiDB-lite"/>
    </source>
</evidence>
<evidence type="ECO:0000256" key="2">
    <source>
        <dbReference type="SAM" id="Phobius"/>
    </source>
</evidence>
<accession>O82956</accession>
<protein>
    <recommendedName>
        <fullName evidence="4">Transmembrane protein</fullName>
    </recommendedName>
</protein>
<evidence type="ECO:0008006" key="4">
    <source>
        <dbReference type="Google" id="ProtNLM"/>
    </source>
</evidence>
<keyword evidence="2" id="KW-0472">Membrane</keyword>
<proteinExistence type="predicted"/>
<organism evidence="3">
    <name type="scientific">Ralstonia solanacearum</name>
    <name type="common">Pseudomonas solanacearum</name>
    <dbReference type="NCBI Taxonomy" id="305"/>
    <lineage>
        <taxon>Bacteria</taxon>
        <taxon>Pseudomonadati</taxon>
        <taxon>Pseudomonadota</taxon>
        <taxon>Betaproteobacteria</taxon>
        <taxon>Burkholderiales</taxon>
        <taxon>Burkholderiaceae</taxon>
        <taxon>Ralstonia</taxon>
        <taxon>Ralstonia solanacearum species complex</taxon>
    </lineage>
</organism>
<feature type="transmembrane region" description="Helical" evidence="2">
    <location>
        <begin position="52"/>
        <end position="70"/>
    </location>
</feature>
<dbReference type="EMBL" id="AB015669">
    <property type="protein sequence ID" value="BAA32214.1"/>
    <property type="molecule type" value="Genomic_DNA"/>
</dbReference>
<name>O82956_RALSL</name>
<keyword evidence="3" id="KW-0614">Plasmid</keyword>
<evidence type="ECO:0000313" key="3">
    <source>
        <dbReference type="EMBL" id="BAA32214.1"/>
    </source>
</evidence>
<dbReference type="AlphaFoldDB" id="O82956"/>
<keyword evidence="2" id="KW-1133">Transmembrane helix</keyword>